<dbReference type="PANTHER" id="PTHR44520">
    <property type="entry name" value="RESPONSE REGULATOR RCP1-RELATED"/>
    <property type="match status" value="1"/>
</dbReference>
<dbReference type="InterPro" id="IPR011006">
    <property type="entry name" value="CheY-like_superfamily"/>
</dbReference>
<dbReference type="SMART" id="SM00448">
    <property type="entry name" value="REC"/>
    <property type="match status" value="1"/>
</dbReference>
<feature type="domain" description="Response regulatory" evidence="2">
    <location>
        <begin position="7"/>
        <end position="130"/>
    </location>
</feature>
<dbReference type="Proteomes" id="UP001202961">
    <property type="component" value="Unassembled WGS sequence"/>
</dbReference>
<keyword evidence="1" id="KW-0597">Phosphoprotein</keyword>
<evidence type="ECO:0000313" key="3">
    <source>
        <dbReference type="EMBL" id="MCM2372911.1"/>
    </source>
</evidence>
<feature type="modified residue" description="4-aspartylphosphate" evidence="1">
    <location>
        <position position="60"/>
    </location>
</feature>
<dbReference type="RefSeq" id="WP_250930544.1">
    <property type="nucleotide sequence ID" value="NZ_JAMQBK010000057.1"/>
</dbReference>
<evidence type="ECO:0000256" key="1">
    <source>
        <dbReference type="PROSITE-ProRule" id="PRU00169"/>
    </source>
</evidence>
<dbReference type="InterPro" id="IPR001789">
    <property type="entry name" value="Sig_transdc_resp-reg_receiver"/>
</dbReference>
<dbReference type="PANTHER" id="PTHR44520:SF2">
    <property type="entry name" value="RESPONSE REGULATOR RCP1"/>
    <property type="match status" value="1"/>
</dbReference>
<dbReference type="SUPFAM" id="SSF52172">
    <property type="entry name" value="CheY-like"/>
    <property type="match status" value="1"/>
</dbReference>
<dbReference type="InterPro" id="IPR052893">
    <property type="entry name" value="TCS_response_regulator"/>
</dbReference>
<protein>
    <submittedName>
        <fullName evidence="3">Response regulator</fullName>
    </submittedName>
</protein>
<accession>A0ABT0U979</accession>
<organism evidence="3 4">
    <name type="scientific">Aporhodopirellula aestuarii</name>
    <dbReference type="NCBI Taxonomy" id="2950107"/>
    <lineage>
        <taxon>Bacteria</taxon>
        <taxon>Pseudomonadati</taxon>
        <taxon>Planctomycetota</taxon>
        <taxon>Planctomycetia</taxon>
        <taxon>Pirellulales</taxon>
        <taxon>Pirellulaceae</taxon>
        <taxon>Aporhodopirellula</taxon>
    </lineage>
</organism>
<gene>
    <name evidence="3" type="ORF">NB063_20045</name>
</gene>
<proteinExistence type="predicted"/>
<comment type="caution">
    <text evidence="3">The sequence shown here is derived from an EMBL/GenBank/DDBJ whole genome shotgun (WGS) entry which is preliminary data.</text>
</comment>
<dbReference type="PROSITE" id="PS50110">
    <property type="entry name" value="RESPONSE_REGULATORY"/>
    <property type="match status" value="1"/>
</dbReference>
<name>A0ABT0U979_9BACT</name>
<sequence length="138" mass="15854">MKKPIQLVMLVDDSSLDNMIHTRILKKSGLVEEIIAFEYAEDALKYLQNENHGVDVIFLDLNMPRMDGYEFLEEYHKLSSIQRAKTLVMMLSTSSRPGDAERAKQFPHVIDYQSKPLGIETLESIVRHHFSDDTEASV</sequence>
<dbReference type="Pfam" id="PF00072">
    <property type="entry name" value="Response_reg"/>
    <property type="match status" value="1"/>
</dbReference>
<evidence type="ECO:0000259" key="2">
    <source>
        <dbReference type="PROSITE" id="PS50110"/>
    </source>
</evidence>
<evidence type="ECO:0000313" key="4">
    <source>
        <dbReference type="Proteomes" id="UP001202961"/>
    </source>
</evidence>
<keyword evidence="4" id="KW-1185">Reference proteome</keyword>
<dbReference type="EMBL" id="JAMQBK010000057">
    <property type="protein sequence ID" value="MCM2372911.1"/>
    <property type="molecule type" value="Genomic_DNA"/>
</dbReference>
<dbReference type="Gene3D" id="3.40.50.2300">
    <property type="match status" value="1"/>
</dbReference>
<reference evidence="3 4" key="1">
    <citation type="journal article" date="2022" name="Syst. Appl. Microbiol.">
        <title>Rhodopirellula aestuarii sp. nov., a novel member of the genus Rhodopirellula isolated from brackish sediments collected in the Tagus River estuary, Portugal.</title>
        <authorList>
            <person name="Vitorino I.R."/>
            <person name="Klimek D."/>
            <person name="Calusinska M."/>
            <person name="Lobo-da-Cunha A."/>
            <person name="Vasconcelos V."/>
            <person name="Lage O.M."/>
        </authorList>
    </citation>
    <scope>NUCLEOTIDE SEQUENCE [LARGE SCALE GENOMIC DNA]</scope>
    <source>
        <strain evidence="3 4">ICT_H3.1</strain>
    </source>
</reference>